<evidence type="ECO:0000256" key="2">
    <source>
        <dbReference type="ARBA" id="ARBA00022679"/>
    </source>
</evidence>
<evidence type="ECO:0000313" key="5">
    <source>
        <dbReference type="Proteomes" id="UP000198569"/>
    </source>
</evidence>
<evidence type="ECO:0000256" key="1">
    <source>
        <dbReference type="ARBA" id="ARBA00022676"/>
    </source>
</evidence>
<feature type="domain" description="Glycosyl transferase family 1" evidence="3">
    <location>
        <begin position="204"/>
        <end position="372"/>
    </location>
</feature>
<dbReference type="Pfam" id="PF00534">
    <property type="entry name" value="Glycos_transf_1"/>
    <property type="match status" value="1"/>
</dbReference>
<evidence type="ECO:0000259" key="3">
    <source>
        <dbReference type="Pfam" id="PF00534"/>
    </source>
</evidence>
<dbReference type="Proteomes" id="UP000198569">
    <property type="component" value="Unassembled WGS sequence"/>
</dbReference>
<keyword evidence="2 4" id="KW-0808">Transferase</keyword>
<reference evidence="5" key="1">
    <citation type="submission" date="2016-10" db="EMBL/GenBank/DDBJ databases">
        <authorList>
            <person name="Varghese N."/>
            <person name="Submissions S."/>
        </authorList>
    </citation>
    <scope>NUCLEOTIDE SEQUENCE [LARGE SCALE GENOMIC DNA]</scope>
    <source>
        <strain evidence="5">DSM 15718</strain>
    </source>
</reference>
<dbReference type="STRING" id="229203.SAMN05444338_104138"/>
<dbReference type="GO" id="GO:0016757">
    <property type="term" value="F:glycosyltransferase activity"/>
    <property type="evidence" value="ECO:0007669"/>
    <property type="project" value="UniProtKB-KW"/>
</dbReference>
<dbReference type="SUPFAM" id="SSF53756">
    <property type="entry name" value="UDP-Glycosyltransferase/glycogen phosphorylase"/>
    <property type="match status" value="1"/>
</dbReference>
<organism evidence="4 5">
    <name type="scientific">Flavobacterium degerlachei</name>
    <dbReference type="NCBI Taxonomy" id="229203"/>
    <lineage>
        <taxon>Bacteria</taxon>
        <taxon>Pseudomonadati</taxon>
        <taxon>Bacteroidota</taxon>
        <taxon>Flavobacteriia</taxon>
        <taxon>Flavobacteriales</taxon>
        <taxon>Flavobacteriaceae</taxon>
        <taxon>Flavobacterium</taxon>
    </lineage>
</organism>
<accession>A0A1H2VRZ3</accession>
<dbReference type="EMBL" id="FNMV01000004">
    <property type="protein sequence ID" value="SDW70714.1"/>
    <property type="molecule type" value="Genomic_DNA"/>
</dbReference>
<evidence type="ECO:0000313" key="4">
    <source>
        <dbReference type="EMBL" id="SDW70714.1"/>
    </source>
</evidence>
<sequence length="393" mass="44263">MQIDFDLEQIKKIVFIEAVQDYGGARISTVELAERLSKNHNVAIIDFYGSCKPFTDSVTKRGLELSIIDKREVPYIINTSPYLLVKIVNFVLFVPHLMGIRKKVQRLLKEIEPDYIILNNSKVLTSLAFFPNKKFKVLFFARGWFVLSQITKLDRLLYKNLVDKYVCVANATKQALFCGGLTSLENLYVVHNAISEVNLAKEVAEIEKGENTKIVLHAGGFLKDKGQLVSLEMAKILKEKGVDFKLILAGLVYKGGESELFYNKVIDLVQLYNLEGFVELVKNKPNVISYFNACDILIHPSETEGLPRVIMEAMILKKPVVANAVGGVSDYILNGFTGFLPHHNSATEYAESVQKLIENESIYNFIADNAYNLVKTSFTAENQLNSLNKVFES</sequence>
<keyword evidence="1" id="KW-0328">Glycosyltransferase</keyword>
<dbReference type="InterPro" id="IPR001296">
    <property type="entry name" value="Glyco_trans_1"/>
</dbReference>
<dbReference type="Gene3D" id="3.40.50.2000">
    <property type="entry name" value="Glycogen Phosphorylase B"/>
    <property type="match status" value="2"/>
</dbReference>
<gene>
    <name evidence="4" type="ORF">SAMN05444338_104138</name>
</gene>
<keyword evidence="5" id="KW-1185">Reference proteome</keyword>
<dbReference type="RefSeq" id="WP_091430538.1">
    <property type="nucleotide sequence ID" value="NZ_FNMV01000004.1"/>
</dbReference>
<dbReference type="PANTHER" id="PTHR12526">
    <property type="entry name" value="GLYCOSYLTRANSFERASE"/>
    <property type="match status" value="1"/>
</dbReference>
<dbReference type="PANTHER" id="PTHR12526:SF629">
    <property type="entry name" value="TEICHURONIC ACID BIOSYNTHESIS GLYCOSYLTRANSFERASE TUAH-RELATED"/>
    <property type="match status" value="1"/>
</dbReference>
<protein>
    <submittedName>
        <fullName evidence="4">Glycosyltransferase involved in cell wall bisynthesis</fullName>
    </submittedName>
</protein>
<dbReference type="OrthoDB" id="9771846at2"/>
<dbReference type="AlphaFoldDB" id="A0A1H2VRZ3"/>
<proteinExistence type="predicted"/>
<name>A0A1H2VRZ3_9FLAO</name>